<dbReference type="GO" id="GO:0005254">
    <property type="term" value="F:chloride channel activity"/>
    <property type="evidence" value="ECO:0007669"/>
    <property type="project" value="InterPro"/>
</dbReference>
<keyword evidence="4 8" id="KW-1133">Transmembrane helix</keyword>
<keyword evidence="2" id="KW-0813">Transport</keyword>
<gene>
    <name evidence="9" type="ORF">CHYS00102_LOCUS22546</name>
</gene>
<reference evidence="9" key="1">
    <citation type="submission" date="2021-01" db="EMBL/GenBank/DDBJ databases">
        <authorList>
            <person name="Corre E."/>
            <person name="Pelletier E."/>
            <person name="Niang G."/>
            <person name="Scheremetjew M."/>
            <person name="Finn R."/>
            <person name="Kale V."/>
            <person name="Holt S."/>
            <person name="Cochrane G."/>
            <person name="Meng A."/>
            <person name="Brown T."/>
            <person name="Cohen L."/>
        </authorList>
    </citation>
    <scope>NUCLEOTIDE SEQUENCE</scope>
    <source>
        <strain evidence="9">308</strain>
    </source>
</reference>
<evidence type="ECO:0000256" key="7">
    <source>
        <dbReference type="SAM" id="MobiDB-lite"/>
    </source>
</evidence>
<dbReference type="AlphaFoldDB" id="A0A7S1BR48"/>
<evidence type="ECO:0000256" key="4">
    <source>
        <dbReference type="ARBA" id="ARBA00022989"/>
    </source>
</evidence>
<keyword evidence="3 8" id="KW-0812">Transmembrane</keyword>
<evidence type="ECO:0000256" key="6">
    <source>
        <dbReference type="ARBA" id="ARBA00023136"/>
    </source>
</evidence>
<protein>
    <recommendedName>
        <fullName evidence="10">Bestrophin homolog</fullName>
    </recommendedName>
</protein>
<evidence type="ECO:0000256" key="2">
    <source>
        <dbReference type="ARBA" id="ARBA00022448"/>
    </source>
</evidence>
<evidence type="ECO:0000256" key="3">
    <source>
        <dbReference type="ARBA" id="ARBA00022692"/>
    </source>
</evidence>
<dbReference type="EMBL" id="HBFR01031063">
    <property type="protein sequence ID" value="CAD8895332.1"/>
    <property type="molecule type" value="Transcribed_RNA"/>
</dbReference>
<dbReference type="PANTHER" id="PTHR33281:SF20">
    <property type="match status" value="1"/>
</dbReference>
<evidence type="ECO:0000256" key="5">
    <source>
        <dbReference type="ARBA" id="ARBA00023065"/>
    </source>
</evidence>
<dbReference type="InterPro" id="IPR044669">
    <property type="entry name" value="YneE/VCCN1/2-like"/>
</dbReference>
<evidence type="ECO:0000256" key="1">
    <source>
        <dbReference type="ARBA" id="ARBA00004141"/>
    </source>
</evidence>
<keyword evidence="5" id="KW-0406">Ion transport</keyword>
<evidence type="ECO:0000256" key="8">
    <source>
        <dbReference type="SAM" id="Phobius"/>
    </source>
</evidence>
<evidence type="ECO:0008006" key="10">
    <source>
        <dbReference type="Google" id="ProtNLM"/>
    </source>
</evidence>
<proteinExistence type="predicted"/>
<feature type="transmembrane region" description="Helical" evidence="8">
    <location>
        <begin position="163"/>
        <end position="185"/>
    </location>
</feature>
<comment type="subcellular location">
    <subcellularLocation>
        <location evidence="1">Membrane</location>
        <topology evidence="1">Multi-pass membrane protein</topology>
    </subcellularLocation>
</comment>
<dbReference type="GO" id="GO:0016020">
    <property type="term" value="C:membrane"/>
    <property type="evidence" value="ECO:0007669"/>
    <property type="project" value="UniProtKB-SubCell"/>
</dbReference>
<evidence type="ECO:0000313" key="9">
    <source>
        <dbReference type="EMBL" id="CAD8895332.1"/>
    </source>
</evidence>
<feature type="region of interest" description="Disordered" evidence="7">
    <location>
        <begin position="355"/>
        <end position="380"/>
    </location>
</feature>
<feature type="transmembrane region" description="Helical" evidence="8">
    <location>
        <begin position="191"/>
        <end position="212"/>
    </location>
</feature>
<dbReference type="Pfam" id="PF25539">
    <property type="entry name" value="Bestrophin_2"/>
    <property type="match status" value="1"/>
</dbReference>
<name>A0A7S1BR48_9STRA</name>
<organism evidence="9">
    <name type="scientific">Corethron hystrix</name>
    <dbReference type="NCBI Taxonomy" id="216773"/>
    <lineage>
        <taxon>Eukaryota</taxon>
        <taxon>Sar</taxon>
        <taxon>Stramenopiles</taxon>
        <taxon>Ochrophyta</taxon>
        <taxon>Bacillariophyta</taxon>
        <taxon>Coscinodiscophyceae</taxon>
        <taxon>Corethrophycidae</taxon>
        <taxon>Corethrales</taxon>
        <taxon>Corethraceae</taxon>
        <taxon>Corethron</taxon>
    </lineage>
</organism>
<keyword evidence="6 8" id="KW-0472">Membrane</keyword>
<accession>A0A7S1BR48</accession>
<dbReference type="PANTHER" id="PTHR33281">
    <property type="entry name" value="UPF0187 PROTEIN YNEE"/>
    <property type="match status" value="1"/>
</dbReference>
<sequence>MSVLVSFLVVTRVNIAYNRFMESASCMTHLFRNSREIVMNAISFTRLYKTQEAMDWRLELCRRVIVLLKVTVSILEYNNKRESVWTHPILRKHEQKALLASFGTAKERYPIILSVFLRTAISAHEDFGIELHVNERLRLLQNNTDYIEKYHGLMKLISTPFPFPLLQMSRVFLFAWVLTLPFAVLHDLSKIGASVFVIFFMTFGFMGLEFVAMELDDPFGNDDNDLEIFGMSQVLYEDIYIFLYDIDGSEQGQLLRQVINDPELENQVQRNYHNHVLRRETVEASPMNQQLSRDRTFSSETSNIINDSKKSMRRNNLQRHGLPNVSPRNCRSSLQLNEIVSPRNMLGPLRERRLECAESTERNTSPNNDPTPIPCPGRRRLRRTSSGFSCIITEHLNRKEDECDENIDPGDDDSVYGSPI</sequence>